<dbReference type="Proteomes" id="UP000264141">
    <property type="component" value="Unassembled WGS sequence"/>
</dbReference>
<evidence type="ECO:0000313" key="4">
    <source>
        <dbReference type="EMBL" id="HCE17571.1"/>
    </source>
</evidence>
<proteinExistence type="predicted"/>
<dbReference type="PANTHER" id="PTHR43818:SF11">
    <property type="entry name" value="BCDNA.GH03377"/>
    <property type="match status" value="1"/>
</dbReference>
<evidence type="ECO:0000256" key="1">
    <source>
        <dbReference type="ARBA" id="ARBA00023002"/>
    </source>
</evidence>
<organism evidence="4 5">
    <name type="scientific">Anaerolinea thermolimosa</name>
    <dbReference type="NCBI Taxonomy" id="229919"/>
    <lineage>
        <taxon>Bacteria</taxon>
        <taxon>Bacillati</taxon>
        <taxon>Chloroflexota</taxon>
        <taxon>Anaerolineae</taxon>
        <taxon>Anaerolineales</taxon>
        <taxon>Anaerolineaceae</taxon>
        <taxon>Anaerolinea</taxon>
    </lineage>
</organism>
<sequence length="369" mass="40778">MTRTVRVGVIGVGQIGKSHLNNYTQKCKGGVEIVAIADINEAEARRVADQFGIPNIYTDFHDLLKRDDIEAVDVCLHNNLHMPVTVAALQAGKHVYCEKPMAGAYIDALTMYKTARETGKMLSIQLNTLFANETKAAKALIDQGLLGHIYHARSTGFRRRGRPYVDGYGTAQFVQKEICSGGALYDMGVYHIAMMLWLLGNPQVERISGKIYQEMDMDEERRAKSHYNVEELGLGFVKFSEGLTMDIIEAWAINLDKLDGSVVLGSKAGIRLDPFGFFQSIGDLDLNATADMEGFSWRLHSLRENADAYDSAIQHWAAVLQGRVPLLPTAELALKTMLISEGIYLSDKLGREVSAEEVEAMSVSTAVKL</sequence>
<accession>A0A3D1JG60</accession>
<evidence type="ECO:0000259" key="2">
    <source>
        <dbReference type="Pfam" id="PF01408"/>
    </source>
</evidence>
<feature type="domain" description="GFO/IDH/MocA-like oxidoreductase" evidence="3">
    <location>
        <begin position="135"/>
        <end position="270"/>
    </location>
</feature>
<dbReference type="GO" id="GO:0000166">
    <property type="term" value="F:nucleotide binding"/>
    <property type="evidence" value="ECO:0007669"/>
    <property type="project" value="InterPro"/>
</dbReference>
<dbReference type="Gene3D" id="3.40.50.720">
    <property type="entry name" value="NAD(P)-binding Rossmann-like Domain"/>
    <property type="match status" value="1"/>
</dbReference>
<dbReference type="STRING" id="229919.GCA_001050195_01748"/>
<reference evidence="4 5" key="1">
    <citation type="journal article" date="2018" name="Nat. Biotechnol.">
        <title>A standardized bacterial taxonomy based on genome phylogeny substantially revises the tree of life.</title>
        <authorList>
            <person name="Parks D.H."/>
            <person name="Chuvochina M."/>
            <person name="Waite D.W."/>
            <person name="Rinke C."/>
            <person name="Skarshewski A."/>
            <person name="Chaumeil P.A."/>
            <person name="Hugenholtz P."/>
        </authorList>
    </citation>
    <scope>NUCLEOTIDE SEQUENCE [LARGE SCALE GENOMIC DNA]</scope>
    <source>
        <strain evidence="4">UBA8781</strain>
    </source>
</reference>
<dbReference type="Pfam" id="PF22725">
    <property type="entry name" value="GFO_IDH_MocA_C3"/>
    <property type="match status" value="1"/>
</dbReference>
<evidence type="ECO:0000313" key="5">
    <source>
        <dbReference type="Proteomes" id="UP000264141"/>
    </source>
</evidence>
<evidence type="ECO:0000259" key="3">
    <source>
        <dbReference type="Pfam" id="PF22725"/>
    </source>
</evidence>
<gene>
    <name evidence="4" type="ORF">DEQ80_06905</name>
</gene>
<dbReference type="EMBL" id="DPBP01000028">
    <property type="protein sequence ID" value="HCE17571.1"/>
    <property type="molecule type" value="Genomic_DNA"/>
</dbReference>
<dbReference type="InterPro" id="IPR050463">
    <property type="entry name" value="Gfo/Idh/MocA_oxidrdct_glycsds"/>
</dbReference>
<dbReference type="SUPFAM" id="SSF51735">
    <property type="entry name" value="NAD(P)-binding Rossmann-fold domains"/>
    <property type="match status" value="1"/>
</dbReference>
<dbReference type="AlphaFoldDB" id="A0A3D1JG60"/>
<dbReference type="Pfam" id="PF01408">
    <property type="entry name" value="GFO_IDH_MocA"/>
    <property type="match status" value="1"/>
</dbReference>
<dbReference type="GO" id="GO:0016491">
    <property type="term" value="F:oxidoreductase activity"/>
    <property type="evidence" value="ECO:0007669"/>
    <property type="project" value="UniProtKB-KW"/>
</dbReference>
<dbReference type="InterPro" id="IPR055170">
    <property type="entry name" value="GFO_IDH_MocA-like_dom"/>
</dbReference>
<dbReference type="InterPro" id="IPR036291">
    <property type="entry name" value="NAD(P)-bd_dom_sf"/>
</dbReference>
<feature type="domain" description="Gfo/Idh/MocA-like oxidoreductase N-terminal" evidence="2">
    <location>
        <begin position="5"/>
        <end position="124"/>
    </location>
</feature>
<keyword evidence="1" id="KW-0560">Oxidoreductase</keyword>
<name>A0A3D1JG60_9CHLR</name>
<dbReference type="InterPro" id="IPR000683">
    <property type="entry name" value="Gfo/Idh/MocA-like_OxRdtase_N"/>
</dbReference>
<dbReference type="PANTHER" id="PTHR43818">
    <property type="entry name" value="BCDNA.GH03377"/>
    <property type="match status" value="1"/>
</dbReference>
<comment type="caution">
    <text evidence="4">The sequence shown here is derived from an EMBL/GenBank/DDBJ whole genome shotgun (WGS) entry which is preliminary data.</text>
</comment>
<dbReference type="Gene3D" id="3.30.360.10">
    <property type="entry name" value="Dihydrodipicolinate Reductase, domain 2"/>
    <property type="match status" value="1"/>
</dbReference>
<protein>
    <submittedName>
        <fullName evidence="4">Gfo/Idh/MocA family oxidoreductase</fullName>
    </submittedName>
</protein>
<dbReference type="SUPFAM" id="SSF55347">
    <property type="entry name" value="Glyceraldehyde-3-phosphate dehydrogenase-like, C-terminal domain"/>
    <property type="match status" value="1"/>
</dbReference>